<sequence length="127" mass="13304">MVKAASSIALFAALGALAVAGPAGAGPATGHAAAAKPKTTAAMVYDQGFTPPTIKIKRNGTIKWTWDNANADFHTVTLNSAPRGVGIFGSSRRAVNYSFSHKFTKVGKYVIFCTLHPGNQQKITVTK</sequence>
<protein>
    <submittedName>
        <fullName evidence="1">Unannotated protein</fullName>
    </submittedName>
</protein>
<name>A0A6J5YZC1_9ZZZZ</name>
<dbReference type="SUPFAM" id="SSF49503">
    <property type="entry name" value="Cupredoxins"/>
    <property type="match status" value="1"/>
</dbReference>
<dbReference type="InterPro" id="IPR052721">
    <property type="entry name" value="ET_Amicyanin"/>
</dbReference>
<dbReference type="Gene3D" id="2.60.40.420">
    <property type="entry name" value="Cupredoxins - blue copper proteins"/>
    <property type="match status" value="1"/>
</dbReference>
<dbReference type="EMBL" id="CAESAO010000007">
    <property type="protein sequence ID" value="CAB4335604.1"/>
    <property type="molecule type" value="Genomic_DNA"/>
</dbReference>
<accession>A0A6J5YZC1</accession>
<reference evidence="1" key="1">
    <citation type="submission" date="2020-05" db="EMBL/GenBank/DDBJ databases">
        <authorList>
            <person name="Chiriac C."/>
            <person name="Salcher M."/>
            <person name="Ghai R."/>
            <person name="Kavagutti S V."/>
        </authorList>
    </citation>
    <scope>NUCLEOTIDE SEQUENCE</scope>
</reference>
<proteinExistence type="predicted"/>
<gene>
    <name evidence="1" type="ORF">UFOPK3522_00162</name>
</gene>
<dbReference type="PANTHER" id="PTHR36507:SF1">
    <property type="entry name" value="BLL1555 PROTEIN"/>
    <property type="match status" value="1"/>
</dbReference>
<dbReference type="PANTHER" id="PTHR36507">
    <property type="entry name" value="BLL1555 PROTEIN"/>
    <property type="match status" value="1"/>
</dbReference>
<dbReference type="InterPro" id="IPR008972">
    <property type="entry name" value="Cupredoxin"/>
</dbReference>
<evidence type="ECO:0000313" key="1">
    <source>
        <dbReference type="EMBL" id="CAB4335604.1"/>
    </source>
</evidence>
<organism evidence="1">
    <name type="scientific">freshwater metagenome</name>
    <dbReference type="NCBI Taxonomy" id="449393"/>
    <lineage>
        <taxon>unclassified sequences</taxon>
        <taxon>metagenomes</taxon>
        <taxon>ecological metagenomes</taxon>
    </lineage>
</organism>
<dbReference type="AlphaFoldDB" id="A0A6J5YZC1"/>